<organism evidence="1 2">
    <name type="scientific">Spizellomyces punctatus (strain DAOM BR117)</name>
    <dbReference type="NCBI Taxonomy" id="645134"/>
    <lineage>
        <taxon>Eukaryota</taxon>
        <taxon>Fungi</taxon>
        <taxon>Fungi incertae sedis</taxon>
        <taxon>Chytridiomycota</taxon>
        <taxon>Chytridiomycota incertae sedis</taxon>
        <taxon>Chytridiomycetes</taxon>
        <taxon>Spizellomycetales</taxon>
        <taxon>Spizellomycetaceae</taxon>
        <taxon>Spizellomyces</taxon>
    </lineage>
</organism>
<dbReference type="VEuPathDB" id="FungiDB:SPPG_01861"/>
<dbReference type="OrthoDB" id="10281181at2759"/>
<dbReference type="EMBL" id="KQ257452">
    <property type="protein sequence ID" value="KND02780.1"/>
    <property type="molecule type" value="Genomic_DNA"/>
</dbReference>
<dbReference type="AlphaFoldDB" id="A0A0L0HP84"/>
<dbReference type="InParanoid" id="A0A0L0HP84"/>
<dbReference type="RefSeq" id="XP_016610819.1">
    <property type="nucleotide sequence ID" value="XM_016750173.1"/>
</dbReference>
<accession>A0A0L0HP84</accession>
<evidence type="ECO:0000313" key="2">
    <source>
        <dbReference type="Proteomes" id="UP000053201"/>
    </source>
</evidence>
<sequence>MFARLESMEEVPTLQIPGPFQLLDNLPTELIHAVTLHCEELPDFLSLSRVSRSTRAALWTPAFRKKWFQTHASATLSYFKIAAILCIPLPATELSTFLLENLEEAPNVEQQSDARSEDFDDIQASMVWVWKDAMPWFLRLQILTMGSQIGGPTSFAELGRWFGIFCTSPLYPHSTMVPAEVLRYAWLASQFDIQFADKFCHTAFAHAFEQRGALFNELGRSAQTEQATFTTEFRDFQRFVQSKIISTGRMEPDGTHVFDSVQIY</sequence>
<dbReference type="GeneID" id="27685497"/>
<evidence type="ECO:0008006" key="3">
    <source>
        <dbReference type="Google" id="ProtNLM"/>
    </source>
</evidence>
<protein>
    <recommendedName>
        <fullName evidence="3">F-box domain-containing protein</fullName>
    </recommendedName>
</protein>
<proteinExistence type="predicted"/>
<name>A0A0L0HP84_SPIPD</name>
<keyword evidence="2" id="KW-1185">Reference proteome</keyword>
<dbReference type="Proteomes" id="UP000053201">
    <property type="component" value="Unassembled WGS sequence"/>
</dbReference>
<gene>
    <name evidence="1" type="ORF">SPPG_01861</name>
</gene>
<evidence type="ECO:0000313" key="1">
    <source>
        <dbReference type="EMBL" id="KND02780.1"/>
    </source>
</evidence>
<reference evidence="1 2" key="1">
    <citation type="submission" date="2009-08" db="EMBL/GenBank/DDBJ databases">
        <title>The Genome Sequence of Spizellomyces punctatus strain DAOM BR117.</title>
        <authorList>
            <consortium name="The Broad Institute Genome Sequencing Platform"/>
            <person name="Russ C."/>
            <person name="Cuomo C."/>
            <person name="Shea T."/>
            <person name="Young S.K."/>
            <person name="Zeng Q."/>
            <person name="Koehrsen M."/>
            <person name="Haas B."/>
            <person name="Borodovsky M."/>
            <person name="Guigo R."/>
            <person name="Alvarado L."/>
            <person name="Berlin A."/>
            <person name="Bochicchio J."/>
            <person name="Borenstein D."/>
            <person name="Chapman S."/>
            <person name="Chen Z."/>
            <person name="Engels R."/>
            <person name="Freedman E."/>
            <person name="Gellesch M."/>
            <person name="Goldberg J."/>
            <person name="Griggs A."/>
            <person name="Gujja S."/>
            <person name="Heiman D."/>
            <person name="Hepburn T."/>
            <person name="Howarth C."/>
            <person name="Jen D."/>
            <person name="Larson L."/>
            <person name="Lewis B."/>
            <person name="Mehta T."/>
            <person name="Park D."/>
            <person name="Pearson M."/>
            <person name="Roberts A."/>
            <person name="Saif S."/>
            <person name="Shenoy N."/>
            <person name="Sisk P."/>
            <person name="Stolte C."/>
            <person name="Sykes S."/>
            <person name="Thomson T."/>
            <person name="Walk T."/>
            <person name="White J."/>
            <person name="Yandava C."/>
            <person name="Burger G."/>
            <person name="Gray M.W."/>
            <person name="Holland P.W.H."/>
            <person name="King N."/>
            <person name="Lang F.B.F."/>
            <person name="Roger A.J."/>
            <person name="Ruiz-Trillo I."/>
            <person name="Lander E."/>
            <person name="Nusbaum C."/>
        </authorList>
    </citation>
    <scope>NUCLEOTIDE SEQUENCE [LARGE SCALE GENOMIC DNA]</scope>
    <source>
        <strain evidence="1 2">DAOM BR117</strain>
    </source>
</reference>